<accession>A0A1G5IJ25</accession>
<sequence>MRIITSEELDNLLAYCDSTKISTTDYGTFLRALVYTMNKELPIEIIDNATNTIIKAHLKFFSIKCMEGIKGGFDGLKLQYILTGEDDLKTLLFDKIGKNNVMKDRKSGTRTFYRYYINENESSGYRFTFNRRISKE</sequence>
<dbReference type="AlphaFoldDB" id="A0A1G5IJ25"/>
<gene>
    <name evidence="1" type="ORF">SAMN03080606_02380</name>
</gene>
<organism evidence="1 2">
    <name type="scientific">Alkaliphilus peptidifermentans DSM 18978</name>
    <dbReference type="NCBI Taxonomy" id="1120976"/>
    <lineage>
        <taxon>Bacteria</taxon>
        <taxon>Bacillati</taxon>
        <taxon>Bacillota</taxon>
        <taxon>Clostridia</taxon>
        <taxon>Peptostreptococcales</taxon>
        <taxon>Natronincolaceae</taxon>
        <taxon>Alkaliphilus</taxon>
    </lineage>
</organism>
<evidence type="ECO:0000313" key="2">
    <source>
        <dbReference type="Proteomes" id="UP000198636"/>
    </source>
</evidence>
<keyword evidence="2" id="KW-1185">Reference proteome</keyword>
<dbReference type="EMBL" id="FMUS01000015">
    <property type="protein sequence ID" value="SCY75428.1"/>
    <property type="molecule type" value="Genomic_DNA"/>
</dbReference>
<evidence type="ECO:0000313" key="1">
    <source>
        <dbReference type="EMBL" id="SCY75428.1"/>
    </source>
</evidence>
<protein>
    <submittedName>
        <fullName evidence="1">Uncharacterized protein</fullName>
    </submittedName>
</protein>
<dbReference type="RefSeq" id="WP_091543605.1">
    <property type="nucleotide sequence ID" value="NZ_FMUS01000015.1"/>
</dbReference>
<reference evidence="1 2" key="1">
    <citation type="submission" date="2016-10" db="EMBL/GenBank/DDBJ databases">
        <authorList>
            <person name="de Groot N.N."/>
        </authorList>
    </citation>
    <scope>NUCLEOTIDE SEQUENCE [LARGE SCALE GENOMIC DNA]</scope>
    <source>
        <strain evidence="1 2">DSM 18978</strain>
    </source>
</reference>
<proteinExistence type="predicted"/>
<name>A0A1G5IJ25_9FIRM</name>
<dbReference type="OrthoDB" id="1954434at2"/>
<dbReference type="Proteomes" id="UP000198636">
    <property type="component" value="Unassembled WGS sequence"/>
</dbReference>
<dbReference type="STRING" id="1120976.SAMN03080606_02380"/>